<reference evidence="2 4" key="1">
    <citation type="journal article" date="2018" name="BMC Genomics">
        <title>Comparative genomics of the wheat fungal pathogen Pyrenophora tritici-repentis reveals chromosomal variations and genome plasticity.</title>
        <authorList>
            <person name="Moolhuijzen P."/>
            <person name="See P.T."/>
            <person name="Hane J.K."/>
            <person name="Shi G."/>
            <person name="Liu Z."/>
            <person name="Oliver R.P."/>
            <person name="Moffat C.S."/>
        </authorList>
    </citation>
    <scope>NUCLEOTIDE SEQUENCE [LARGE SCALE GENOMIC DNA]</scope>
    <source>
        <strain evidence="2">M4</strain>
    </source>
</reference>
<evidence type="ECO:0000313" key="3">
    <source>
        <dbReference type="EMBL" id="KAI1520505.1"/>
    </source>
</evidence>
<dbReference type="EMBL" id="NQIK02000001">
    <property type="protein sequence ID" value="KAF7576701.1"/>
    <property type="molecule type" value="Genomic_DNA"/>
</dbReference>
<gene>
    <name evidence="3" type="ORF">Ptr86124_000873</name>
    <name evidence="2" type="ORF">PtrM4_009410</name>
</gene>
<feature type="region of interest" description="Disordered" evidence="1">
    <location>
        <begin position="125"/>
        <end position="149"/>
    </location>
</feature>
<feature type="region of interest" description="Disordered" evidence="1">
    <location>
        <begin position="461"/>
        <end position="504"/>
    </location>
</feature>
<name>A0A2W1G486_9PLEO</name>
<evidence type="ECO:0000256" key="1">
    <source>
        <dbReference type="SAM" id="MobiDB-lite"/>
    </source>
</evidence>
<dbReference type="OrthoDB" id="3801582at2759"/>
<organism evidence="2 4">
    <name type="scientific">Pyrenophora tritici-repentis</name>
    <dbReference type="NCBI Taxonomy" id="45151"/>
    <lineage>
        <taxon>Eukaryota</taxon>
        <taxon>Fungi</taxon>
        <taxon>Dikarya</taxon>
        <taxon>Ascomycota</taxon>
        <taxon>Pezizomycotina</taxon>
        <taxon>Dothideomycetes</taxon>
        <taxon>Pleosporomycetidae</taxon>
        <taxon>Pleosporales</taxon>
        <taxon>Pleosporineae</taxon>
        <taxon>Pleosporaceae</taxon>
        <taxon>Pyrenophora</taxon>
    </lineage>
</organism>
<dbReference type="Proteomes" id="UP000245464">
    <property type="component" value="Chromosome 1"/>
</dbReference>
<protein>
    <submittedName>
        <fullName evidence="2">Herpes-BLLF1 multi-domain protein</fullName>
    </submittedName>
</protein>
<proteinExistence type="predicted"/>
<keyword evidence="5" id="KW-1185">Reference proteome</keyword>
<evidence type="ECO:0000313" key="2">
    <source>
        <dbReference type="EMBL" id="KAF7576701.1"/>
    </source>
</evidence>
<evidence type="ECO:0000313" key="5">
    <source>
        <dbReference type="Proteomes" id="UP000249757"/>
    </source>
</evidence>
<feature type="compositionally biased region" description="Low complexity" evidence="1">
    <location>
        <begin position="479"/>
        <end position="500"/>
    </location>
</feature>
<dbReference type="AlphaFoldDB" id="A0A2W1G486"/>
<reference evidence="3" key="3">
    <citation type="journal article" date="2022" name="bioRxiv">
        <title>A global pangenome for the wheat fungal pathogen Pyrenophora tritici-repentis and prediction of effector protein structural homology.</title>
        <authorList>
            <person name="Moolhuijzen P."/>
            <person name="See P.T."/>
            <person name="Shi G."/>
            <person name="Powell H.R."/>
            <person name="Cockram J."/>
            <person name="Jorgensen L.N."/>
            <person name="Benslimane H."/>
            <person name="Strelkov S.E."/>
            <person name="Turner J."/>
            <person name="Liu Z."/>
            <person name="Moffat C.S."/>
        </authorList>
    </citation>
    <scope>NUCLEOTIDE SEQUENCE</scope>
    <source>
        <strain evidence="3">86-124</strain>
    </source>
</reference>
<reference evidence="3" key="2">
    <citation type="submission" date="2021-05" db="EMBL/GenBank/DDBJ databases">
        <authorList>
            <person name="Moolhuijzen P.M."/>
            <person name="Moffat C.S."/>
        </authorList>
    </citation>
    <scope>NUCLEOTIDE SEQUENCE</scope>
    <source>
        <strain evidence="3">86-124</strain>
    </source>
</reference>
<sequence length="620" mass="65433">MSNGENSQYQGELSGYEMGDFSNDAYFKDTGIDMSDSPTDMVTGQPGGIQGGDWAPPPTSQGPQYRAAGAGEEGEILSASQFQALELAVSKGTEVLLALPPEPAAPAFAAPVFTAPVVAAKKAGKPRATKAKEPKKITARVTKPTKTSTKVVKPKKVTKKMERTITELFAQRWTDLTKIEKGRIVDPLVHGIDPMTGAKIGAAGAFLPPPDYEWIGKDLFNTGTANLLTAGRSVDTKDDPSAEKKRIEGIARRILAANKSKMMPERISAISSSPAANIVTSSPYQANIIGNNNAVDLTSADTSSINGGFQNIDTSRNTGELTAQSSTTPNFSNAFSNHETLNNSTSCGTVNTNSFNGINLGAFEPNTVNFDLNAGSFNVDNLSNNDYTNDYTNSYINSFNFDVFGTAGFTPLDANNLSSDMFGITGFTPLDTDQLSSNSFTVPGTNDYTYNLSADVFGTEGPTTIDPRNLSSGSSTMPDANNSSSDSVAASSTNSSSPDSFTPLDTNYLSSDTFTVPGDFDPSSDVCEMEATVDAIIAGEYINKPLILKTTTGTQGRSSTKSGKGFHGNLGGPCGNGIIGPNGVITVPPQVPTDPSAYGLTRQKEALQRNAMLRAQGRRR</sequence>
<feature type="compositionally biased region" description="Polar residues" evidence="1">
    <location>
        <begin position="469"/>
        <end position="478"/>
    </location>
</feature>
<accession>A0A2W1G486</accession>
<comment type="caution">
    <text evidence="2">The sequence shown here is derived from an EMBL/GenBank/DDBJ whole genome shotgun (WGS) entry which is preliminary data.</text>
</comment>
<feature type="region of interest" description="Disordered" evidence="1">
    <location>
        <begin position="27"/>
        <end position="69"/>
    </location>
</feature>
<reference evidence="5" key="4">
    <citation type="journal article" date="2022" name="Microb. Genom.">
        <title>A global pangenome for the wheat fungal pathogen Pyrenophora tritici-repentis and prediction of effector protein structural homology.</title>
        <authorList>
            <person name="Moolhuijzen P.M."/>
            <person name="See P.T."/>
            <person name="Shi G."/>
            <person name="Powell H.R."/>
            <person name="Cockram J."/>
            <person name="Jorgensen L.N."/>
            <person name="Benslimane H."/>
            <person name="Strelkov S.E."/>
            <person name="Turner J."/>
            <person name="Liu Z."/>
            <person name="Moffat C.S."/>
        </authorList>
    </citation>
    <scope>NUCLEOTIDE SEQUENCE [LARGE SCALE GENOMIC DNA]</scope>
</reference>
<evidence type="ECO:0000313" key="4">
    <source>
        <dbReference type="Proteomes" id="UP000245464"/>
    </source>
</evidence>
<dbReference type="Proteomes" id="UP000249757">
    <property type="component" value="Unassembled WGS sequence"/>
</dbReference>
<dbReference type="EMBL" id="NRDI02000001">
    <property type="protein sequence ID" value="KAI1520505.1"/>
    <property type="molecule type" value="Genomic_DNA"/>
</dbReference>